<sequence>MPPVRNTRKDVGIAIIREVDQLMPAEEAKQQTRALMSLTNIEASLINKRLDKPHKHCSCITKQPTNPIFPFLQSYLPILPSNPTSSAYVPVLLPNPTPSSTSQSCPPTLPAILCKCRLCLRGTQDREHEDKNR</sequence>
<dbReference type="HOGENOM" id="CLU_1908028_0_0_1"/>
<name>A0A0C9TJP3_SPHS4</name>
<organism evidence="1 2">
    <name type="scientific">Sphaerobolus stellatus (strain SS14)</name>
    <dbReference type="NCBI Taxonomy" id="990650"/>
    <lineage>
        <taxon>Eukaryota</taxon>
        <taxon>Fungi</taxon>
        <taxon>Dikarya</taxon>
        <taxon>Basidiomycota</taxon>
        <taxon>Agaricomycotina</taxon>
        <taxon>Agaricomycetes</taxon>
        <taxon>Phallomycetidae</taxon>
        <taxon>Geastrales</taxon>
        <taxon>Sphaerobolaceae</taxon>
        <taxon>Sphaerobolus</taxon>
    </lineage>
</organism>
<accession>A0A0C9TJP3</accession>
<dbReference type="EMBL" id="KN837274">
    <property type="protein sequence ID" value="KIJ29843.1"/>
    <property type="molecule type" value="Genomic_DNA"/>
</dbReference>
<gene>
    <name evidence="1" type="ORF">M422DRAFT_268717</name>
</gene>
<evidence type="ECO:0000313" key="2">
    <source>
        <dbReference type="Proteomes" id="UP000054279"/>
    </source>
</evidence>
<dbReference type="Proteomes" id="UP000054279">
    <property type="component" value="Unassembled WGS sequence"/>
</dbReference>
<keyword evidence="2" id="KW-1185">Reference proteome</keyword>
<protein>
    <submittedName>
        <fullName evidence="1">Uncharacterized protein</fullName>
    </submittedName>
</protein>
<dbReference type="AlphaFoldDB" id="A0A0C9TJP3"/>
<proteinExistence type="predicted"/>
<evidence type="ECO:0000313" key="1">
    <source>
        <dbReference type="EMBL" id="KIJ29843.1"/>
    </source>
</evidence>
<reference evidence="1 2" key="1">
    <citation type="submission" date="2014-06" db="EMBL/GenBank/DDBJ databases">
        <title>Evolutionary Origins and Diversification of the Mycorrhizal Mutualists.</title>
        <authorList>
            <consortium name="DOE Joint Genome Institute"/>
            <consortium name="Mycorrhizal Genomics Consortium"/>
            <person name="Kohler A."/>
            <person name="Kuo A."/>
            <person name="Nagy L.G."/>
            <person name="Floudas D."/>
            <person name="Copeland A."/>
            <person name="Barry K.W."/>
            <person name="Cichocki N."/>
            <person name="Veneault-Fourrey C."/>
            <person name="LaButti K."/>
            <person name="Lindquist E.A."/>
            <person name="Lipzen A."/>
            <person name="Lundell T."/>
            <person name="Morin E."/>
            <person name="Murat C."/>
            <person name="Riley R."/>
            <person name="Ohm R."/>
            <person name="Sun H."/>
            <person name="Tunlid A."/>
            <person name="Henrissat B."/>
            <person name="Grigoriev I.V."/>
            <person name="Hibbett D.S."/>
            <person name="Martin F."/>
        </authorList>
    </citation>
    <scope>NUCLEOTIDE SEQUENCE [LARGE SCALE GENOMIC DNA]</scope>
    <source>
        <strain evidence="1 2">SS14</strain>
    </source>
</reference>